<dbReference type="AlphaFoldDB" id="A0AA37TXM5"/>
<dbReference type="EMBL" id="BSPO01000002">
    <property type="protein sequence ID" value="GLS83261.1"/>
    <property type="molecule type" value="Genomic_DNA"/>
</dbReference>
<sequence length="297" mass="32520">MSALKNIPFIVKNLITFGIFSRYLKLAKEYSTIYERYESTHDSATRLIQELNKLYDSISSNVALLNSFKKRHRNIIGKGWHIEKFVITKQEPTLLLKAFNSKYNLHTNVAAGAGVGVGTLTGAWLTVGAFGTASTGAAISGLSGIAAFNATLAWFGLGSLAAGGFGMAGGKFILTLALIVITWLTMVFGFHRKLAKTHSKKAEVISELDKLQSRLPQLTAEVATLEKQSLVMAKLTKDYLLIGSECNKMIYPNGVLSKVRQTIASCLGFKRYSKKQYQGVDRLRKASEGLARSLSEL</sequence>
<organism evidence="3 4">
    <name type="scientific">Paraferrimonas haliotis</name>
    <dbReference type="NCBI Taxonomy" id="2013866"/>
    <lineage>
        <taxon>Bacteria</taxon>
        <taxon>Pseudomonadati</taxon>
        <taxon>Pseudomonadota</taxon>
        <taxon>Gammaproteobacteria</taxon>
        <taxon>Alteromonadales</taxon>
        <taxon>Ferrimonadaceae</taxon>
        <taxon>Paraferrimonas</taxon>
    </lineage>
</organism>
<gene>
    <name evidence="3" type="ORF">GCM10007894_12380</name>
</gene>
<dbReference type="RefSeq" id="WP_179287505.1">
    <property type="nucleotide sequence ID" value="NZ_BSPO01000002.1"/>
</dbReference>
<proteinExistence type="predicted"/>
<reference evidence="3 4" key="1">
    <citation type="journal article" date="2014" name="Int. J. Syst. Evol. Microbiol.">
        <title>Complete genome sequence of Corynebacterium casei LMG S-19264T (=DSM 44701T), isolated from a smear-ripened cheese.</title>
        <authorList>
            <consortium name="US DOE Joint Genome Institute (JGI-PGF)"/>
            <person name="Walter F."/>
            <person name="Albersmeier A."/>
            <person name="Kalinowski J."/>
            <person name="Ruckert C."/>
        </authorList>
    </citation>
    <scope>NUCLEOTIDE SEQUENCE [LARGE SCALE GENOMIC DNA]</scope>
    <source>
        <strain evidence="3 4">NBRC 112785</strain>
    </source>
</reference>
<keyword evidence="2" id="KW-1133">Transmembrane helix</keyword>
<comment type="caution">
    <text evidence="3">The sequence shown here is derived from an EMBL/GenBank/DDBJ whole genome shotgun (WGS) entry which is preliminary data.</text>
</comment>
<keyword evidence="2" id="KW-0812">Transmembrane</keyword>
<evidence type="ECO:0000313" key="4">
    <source>
        <dbReference type="Proteomes" id="UP001157439"/>
    </source>
</evidence>
<evidence type="ECO:0000313" key="3">
    <source>
        <dbReference type="EMBL" id="GLS83261.1"/>
    </source>
</evidence>
<accession>A0AA37TXM5</accession>
<feature type="transmembrane region" description="Helical" evidence="2">
    <location>
        <begin position="109"/>
        <end position="133"/>
    </location>
</feature>
<evidence type="ECO:0000256" key="1">
    <source>
        <dbReference type="SAM" id="Coils"/>
    </source>
</evidence>
<evidence type="ECO:0000256" key="2">
    <source>
        <dbReference type="SAM" id="Phobius"/>
    </source>
</evidence>
<feature type="transmembrane region" description="Helical" evidence="2">
    <location>
        <begin position="145"/>
        <end position="166"/>
    </location>
</feature>
<keyword evidence="4" id="KW-1185">Reference proteome</keyword>
<name>A0AA37TXM5_9GAMM</name>
<dbReference type="Proteomes" id="UP001157439">
    <property type="component" value="Unassembled WGS sequence"/>
</dbReference>
<keyword evidence="1" id="KW-0175">Coiled coil</keyword>
<protein>
    <submittedName>
        <fullName evidence="3">Uncharacterized protein</fullName>
    </submittedName>
</protein>
<feature type="transmembrane region" description="Helical" evidence="2">
    <location>
        <begin position="172"/>
        <end position="191"/>
    </location>
</feature>
<keyword evidence="2" id="KW-0472">Membrane</keyword>
<feature type="coiled-coil region" evidence="1">
    <location>
        <begin position="201"/>
        <end position="228"/>
    </location>
</feature>